<dbReference type="Proteomes" id="UP000295832">
    <property type="component" value="Unassembled WGS sequence"/>
</dbReference>
<protein>
    <submittedName>
        <fullName evidence="1">Uncharacterized protein</fullName>
    </submittedName>
</protein>
<dbReference type="AlphaFoldDB" id="A0A4V3GXM1"/>
<gene>
    <name evidence="1" type="ORF">C7959_13022</name>
</gene>
<reference evidence="1 2" key="1">
    <citation type="submission" date="2019-03" db="EMBL/GenBank/DDBJ databases">
        <title>Subsurface microbial communities from deep shales in Ohio and West Virginia, USA.</title>
        <authorList>
            <person name="Wrighton K."/>
        </authorList>
    </citation>
    <scope>NUCLEOTIDE SEQUENCE [LARGE SCALE GENOMIC DNA]</scope>
    <source>
        <strain evidence="1 2">MSL 6dP</strain>
    </source>
</reference>
<dbReference type="EMBL" id="SOEG01000030">
    <property type="protein sequence ID" value="TDX48295.1"/>
    <property type="molecule type" value="Genomic_DNA"/>
</dbReference>
<evidence type="ECO:0000313" key="2">
    <source>
        <dbReference type="Proteomes" id="UP000295832"/>
    </source>
</evidence>
<proteinExistence type="predicted"/>
<keyword evidence="2" id="KW-1185">Reference proteome</keyword>
<organism evidence="1 2">
    <name type="scientific">Orenia marismortui</name>
    <dbReference type="NCBI Taxonomy" id="46469"/>
    <lineage>
        <taxon>Bacteria</taxon>
        <taxon>Bacillati</taxon>
        <taxon>Bacillota</taxon>
        <taxon>Clostridia</taxon>
        <taxon>Halanaerobiales</taxon>
        <taxon>Halobacteroidaceae</taxon>
        <taxon>Orenia</taxon>
    </lineage>
</organism>
<accession>A0A4V3GXM1</accession>
<sequence>MNNLDLDKIETGEWNLSKVDLNFLSKSIGAIPKDKELSPKEAYLYGMMTARLLDRLSEIHAKIEYYYLNKEVDRKDIYAVVSSEESTVAAGKRKADKDETVKLAKKEENKAKAFLSLIENKIKAIEKIHYMCKAKFEKEEKEASRNNMT</sequence>
<name>A0A4V3GXM1_9FIRM</name>
<evidence type="ECO:0000313" key="1">
    <source>
        <dbReference type="EMBL" id="TDX48295.1"/>
    </source>
</evidence>
<dbReference type="RefSeq" id="WP_134118210.1">
    <property type="nucleotide sequence ID" value="NZ_SOEG01000030.1"/>
</dbReference>
<comment type="caution">
    <text evidence="1">The sequence shown here is derived from an EMBL/GenBank/DDBJ whole genome shotgun (WGS) entry which is preliminary data.</text>
</comment>